<keyword evidence="3" id="KW-0732">Signal</keyword>
<feature type="chain" id="PRO_5015399741" evidence="3">
    <location>
        <begin position="20"/>
        <end position="185"/>
    </location>
</feature>
<keyword evidence="2" id="KW-1133">Transmembrane helix</keyword>
<keyword evidence="5" id="KW-1185">Reference proteome</keyword>
<evidence type="ECO:0000313" key="5">
    <source>
        <dbReference type="Proteomes" id="UP000240357"/>
    </source>
</evidence>
<evidence type="ECO:0000313" key="4">
    <source>
        <dbReference type="EMBL" id="PSR53119.1"/>
    </source>
</evidence>
<protein>
    <submittedName>
        <fullName evidence="4">Uncharacterized protein</fullName>
    </submittedName>
</protein>
<comment type="caution">
    <text evidence="4">The sequence shown here is derived from an EMBL/GenBank/DDBJ whole genome shotgun (WGS) entry which is preliminary data.</text>
</comment>
<keyword evidence="2" id="KW-0472">Membrane</keyword>
<evidence type="ECO:0000256" key="2">
    <source>
        <dbReference type="SAM" id="Phobius"/>
    </source>
</evidence>
<organism evidence="4 5">
    <name type="scientific">Adhaeribacter arboris</name>
    <dbReference type="NCBI Taxonomy" id="2072846"/>
    <lineage>
        <taxon>Bacteria</taxon>
        <taxon>Pseudomonadati</taxon>
        <taxon>Bacteroidota</taxon>
        <taxon>Cytophagia</taxon>
        <taxon>Cytophagales</taxon>
        <taxon>Hymenobacteraceae</taxon>
        <taxon>Adhaeribacter</taxon>
    </lineage>
</organism>
<gene>
    <name evidence="4" type="ORF">AHMF7605_06045</name>
</gene>
<feature type="transmembrane region" description="Helical" evidence="2">
    <location>
        <begin position="154"/>
        <end position="172"/>
    </location>
</feature>
<reference evidence="4 5" key="1">
    <citation type="submission" date="2018-03" db="EMBL/GenBank/DDBJ databases">
        <title>Adhaeribacter sp. HMF7605 Genome sequencing and assembly.</title>
        <authorList>
            <person name="Kang H."/>
            <person name="Kang J."/>
            <person name="Cha I."/>
            <person name="Kim H."/>
            <person name="Joh K."/>
        </authorList>
    </citation>
    <scope>NUCLEOTIDE SEQUENCE [LARGE SCALE GENOMIC DNA]</scope>
    <source>
        <strain evidence="4 5">HMF7605</strain>
    </source>
</reference>
<dbReference type="OrthoDB" id="797840at2"/>
<accession>A0A2T2YC85</accession>
<dbReference type="RefSeq" id="WP_106927426.1">
    <property type="nucleotide sequence ID" value="NZ_PYFT01000001.1"/>
</dbReference>
<feature type="coiled-coil region" evidence="1">
    <location>
        <begin position="116"/>
        <end position="147"/>
    </location>
</feature>
<evidence type="ECO:0000256" key="3">
    <source>
        <dbReference type="SAM" id="SignalP"/>
    </source>
</evidence>
<name>A0A2T2YC85_9BACT</name>
<proteinExistence type="predicted"/>
<dbReference type="EMBL" id="PYFT01000001">
    <property type="protein sequence ID" value="PSR53119.1"/>
    <property type="molecule type" value="Genomic_DNA"/>
</dbReference>
<keyword evidence="1" id="KW-0175">Coiled coil</keyword>
<dbReference type="Proteomes" id="UP000240357">
    <property type="component" value="Unassembled WGS sequence"/>
</dbReference>
<keyword evidence="2" id="KW-0812">Transmembrane</keyword>
<evidence type="ECO:0000256" key="1">
    <source>
        <dbReference type="SAM" id="Coils"/>
    </source>
</evidence>
<feature type="signal peptide" evidence="3">
    <location>
        <begin position="1"/>
        <end position="19"/>
    </location>
</feature>
<dbReference type="AlphaFoldDB" id="A0A2T2YC85"/>
<sequence length="185" mass="21373">MKILVFVLLFTILSYHSFAAVQDDSLRLLLTQREQLVKDYQYFNAQNSNFWGKKSKKDLLKIIDTLKGIIRKDSEIINTIKTSTLRKAVTLTVEQNKIAEQVKDDRVAVTNTIYALKTQVANLDNLQKSRQRKINELTEEANQERAKRSDRDKIIAVAAMFIIGLILYIFNLRRKLSLSAGKIRK</sequence>